<evidence type="ECO:0000256" key="2">
    <source>
        <dbReference type="ARBA" id="ARBA00013346"/>
    </source>
</evidence>
<dbReference type="InterPro" id="IPR029063">
    <property type="entry name" value="SAM-dependent_MTases_sf"/>
</dbReference>
<dbReference type="RefSeq" id="WP_079536027.1">
    <property type="nucleotide sequence ID" value="NZ_LT670844.1"/>
</dbReference>
<dbReference type="PANTHER" id="PTHR11579">
    <property type="entry name" value="PROTEIN-L-ISOASPARTATE O-METHYLTRANSFERASE"/>
    <property type="match status" value="1"/>
</dbReference>
<proteinExistence type="inferred from homology"/>
<sequence>MSGFLPARQKMVDGQVRPSDVTDLRIVDAMLAVPRELFVPERKRALAYLDLDLDVSEGGSARRFLIKPAVTAKMLQAANIGEGDRVLVAGCATGYTAALVTHLTTGPVTATEVDPTLVAKAREVLAQLGLQRVTVRAADAAEGDAANAPYDVIVLDGATEIKPERLYGQLKEGGRLVGVFAMTKPPRATIVTRSHGDFGNRALFDAVVPVLPGLEARPAFVF</sequence>
<dbReference type="Pfam" id="PF01135">
    <property type="entry name" value="PCMT"/>
    <property type="match status" value="1"/>
</dbReference>
<accession>A0A1M6HRC8</accession>
<dbReference type="CDD" id="cd02440">
    <property type="entry name" value="AdoMet_MTases"/>
    <property type="match status" value="1"/>
</dbReference>
<dbReference type="PANTHER" id="PTHR11579:SF18">
    <property type="entry name" value="PROTEIN-L-ISOASPARTATE O-METHYLTRANSFERASE"/>
    <property type="match status" value="1"/>
</dbReference>
<gene>
    <name evidence="4" type="ORF">SAMN05444159_0080</name>
</gene>
<keyword evidence="4" id="KW-0489">Methyltransferase</keyword>
<protein>
    <recommendedName>
        <fullName evidence="2">Protein-L-isoaspartate O-methyltransferase</fullName>
    </recommendedName>
    <alternativeName>
        <fullName evidence="3">Protein L-isoaspartyl methyltransferase</fullName>
    </alternativeName>
</protein>
<dbReference type="GO" id="GO:0004719">
    <property type="term" value="F:protein-L-isoaspartate (D-aspartate) O-methyltransferase activity"/>
    <property type="evidence" value="ECO:0007669"/>
    <property type="project" value="InterPro"/>
</dbReference>
<reference evidence="4 5" key="1">
    <citation type="submission" date="2016-11" db="EMBL/GenBank/DDBJ databases">
        <authorList>
            <person name="Jaros S."/>
            <person name="Januszkiewicz K."/>
            <person name="Wedrychowicz H."/>
        </authorList>
    </citation>
    <scope>NUCLEOTIDE SEQUENCE [LARGE SCALE GENOMIC DNA]</scope>
    <source>
        <strain evidence="4 5">GAS499</strain>
    </source>
</reference>
<evidence type="ECO:0000313" key="4">
    <source>
        <dbReference type="EMBL" id="SHJ24739.1"/>
    </source>
</evidence>
<dbReference type="AlphaFoldDB" id="A0A1M6HRC8"/>
<dbReference type="OrthoDB" id="9798496at2"/>
<dbReference type="Proteomes" id="UP000189935">
    <property type="component" value="Chromosome I"/>
</dbReference>
<dbReference type="GO" id="GO:0005737">
    <property type="term" value="C:cytoplasm"/>
    <property type="evidence" value="ECO:0007669"/>
    <property type="project" value="TreeGrafter"/>
</dbReference>
<dbReference type="InterPro" id="IPR000682">
    <property type="entry name" value="PCMT"/>
</dbReference>
<comment type="similarity">
    <text evidence="1">Belongs to the methyltransferase superfamily. L-isoaspartyl/D-aspartyl protein methyltransferase family.</text>
</comment>
<evidence type="ECO:0000256" key="3">
    <source>
        <dbReference type="ARBA" id="ARBA00030757"/>
    </source>
</evidence>
<dbReference type="EMBL" id="LT670844">
    <property type="protein sequence ID" value="SHJ24739.1"/>
    <property type="molecule type" value="Genomic_DNA"/>
</dbReference>
<dbReference type="Gene3D" id="3.40.50.150">
    <property type="entry name" value="Vaccinia Virus protein VP39"/>
    <property type="match status" value="1"/>
</dbReference>
<organism evidence="4 5">
    <name type="scientific">Bradyrhizobium lablabi</name>
    <dbReference type="NCBI Taxonomy" id="722472"/>
    <lineage>
        <taxon>Bacteria</taxon>
        <taxon>Pseudomonadati</taxon>
        <taxon>Pseudomonadota</taxon>
        <taxon>Alphaproteobacteria</taxon>
        <taxon>Hyphomicrobiales</taxon>
        <taxon>Nitrobacteraceae</taxon>
        <taxon>Bradyrhizobium</taxon>
    </lineage>
</organism>
<dbReference type="SUPFAM" id="SSF53335">
    <property type="entry name" value="S-adenosyl-L-methionine-dependent methyltransferases"/>
    <property type="match status" value="1"/>
</dbReference>
<name>A0A1M6HRC8_9BRAD</name>
<dbReference type="GO" id="GO:0032259">
    <property type="term" value="P:methylation"/>
    <property type="evidence" value="ECO:0007669"/>
    <property type="project" value="UniProtKB-KW"/>
</dbReference>
<keyword evidence="4" id="KW-0808">Transferase</keyword>
<evidence type="ECO:0000313" key="5">
    <source>
        <dbReference type="Proteomes" id="UP000189935"/>
    </source>
</evidence>
<evidence type="ECO:0000256" key="1">
    <source>
        <dbReference type="ARBA" id="ARBA00005369"/>
    </source>
</evidence>